<dbReference type="EMBL" id="BLLF01000570">
    <property type="protein sequence ID" value="GFH13063.1"/>
    <property type="molecule type" value="Genomic_DNA"/>
</dbReference>
<accession>A0A699YS70</accession>
<evidence type="ECO:0000256" key="1">
    <source>
        <dbReference type="SAM" id="Phobius"/>
    </source>
</evidence>
<reference evidence="2 3" key="1">
    <citation type="submission" date="2020-02" db="EMBL/GenBank/DDBJ databases">
        <title>Draft genome sequence of Haematococcus lacustris strain NIES-144.</title>
        <authorList>
            <person name="Morimoto D."/>
            <person name="Nakagawa S."/>
            <person name="Yoshida T."/>
            <person name="Sawayama S."/>
        </authorList>
    </citation>
    <scope>NUCLEOTIDE SEQUENCE [LARGE SCALE GENOMIC DNA]</scope>
    <source>
        <strain evidence="2 3">NIES-144</strain>
    </source>
</reference>
<evidence type="ECO:0000313" key="3">
    <source>
        <dbReference type="Proteomes" id="UP000485058"/>
    </source>
</evidence>
<dbReference type="Proteomes" id="UP000485058">
    <property type="component" value="Unassembled WGS sequence"/>
</dbReference>
<keyword evidence="1" id="KW-0472">Membrane</keyword>
<dbReference type="AlphaFoldDB" id="A0A699YS70"/>
<name>A0A699YS70_HAELA</name>
<evidence type="ECO:0000313" key="2">
    <source>
        <dbReference type="EMBL" id="GFH13063.1"/>
    </source>
</evidence>
<keyword evidence="1" id="KW-0812">Transmembrane</keyword>
<proteinExistence type="predicted"/>
<protein>
    <submittedName>
        <fullName evidence="2">Uncharacterized protein</fullName>
    </submittedName>
</protein>
<feature type="non-terminal residue" evidence="2">
    <location>
        <position position="100"/>
    </location>
</feature>
<comment type="caution">
    <text evidence="2">The sequence shown here is derived from an EMBL/GenBank/DDBJ whole genome shotgun (WGS) entry which is preliminary data.</text>
</comment>
<sequence length="100" mass="10886">MSSQVPEQLRSATYNLIAFIGSPGMMKAFLLWKVVKTTCNSQVGTVITVDITLCTLPALFPSGLNAWRSQGYNYSDVVAFTGTLQRILQLPGTAMDIRVA</sequence>
<feature type="non-terminal residue" evidence="2">
    <location>
        <position position="1"/>
    </location>
</feature>
<gene>
    <name evidence="2" type="ORF">HaLaN_08868</name>
</gene>
<keyword evidence="3" id="KW-1185">Reference proteome</keyword>
<feature type="transmembrane region" description="Helical" evidence="1">
    <location>
        <begin position="12"/>
        <end position="32"/>
    </location>
</feature>
<keyword evidence="1" id="KW-1133">Transmembrane helix</keyword>
<organism evidence="2 3">
    <name type="scientific">Haematococcus lacustris</name>
    <name type="common">Green alga</name>
    <name type="synonym">Haematococcus pluvialis</name>
    <dbReference type="NCBI Taxonomy" id="44745"/>
    <lineage>
        <taxon>Eukaryota</taxon>
        <taxon>Viridiplantae</taxon>
        <taxon>Chlorophyta</taxon>
        <taxon>core chlorophytes</taxon>
        <taxon>Chlorophyceae</taxon>
        <taxon>CS clade</taxon>
        <taxon>Chlamydomonadales</taxon>
        <taxon>Haematococcaceae</taxon>
        <taxon>Haematococcus</taxon>
    </lineage>
</organism>